<protein>
    <submittedName>
        <fullName evidence="4">Spore coat polysaccharide biosynthesis protein SpsC domain protein</fullName>
    </submittedName>
</protein>
<comment type="similarity">
    <text evidence="3">Belongs to the DegT/DnrJ/EryC1 family.</text>
</comment>
<name>W1Q4Q2_ABIDE</name>
<organism evidence="4 5">
    <name type="scientific">Abiotrophia defectiva ATCC 49176</name>
    <dbReference type="NCBI Taxonomy" id="592010"/>
    <lineage>
        <taxon>Bacteria</taxon>
        <taxon>Bacillati</taxon>
        <taxon>Bacillota</taxon>
        <taxon>Bacilli</taxon>
        <taxon>Lactobacillales</taxon>
        <taxon>Aerococcaceae</taxon>
        <taxon>Abiotrophia</taxon>
    </lineage>
</organism>
<dbReference type="PANTHER" id="PTHR30244:SF34">
    <property type="entry name" value="DTDP-4-AMINO-4,6-DIDEOXYGALACTOSE TRANSAMINASE"/>
    <property type="match status" value="1"/>
</dbReference>
<feature type="modified residue" description="N6-(pyridoxal phosphate)lysine" evidence="2">
    <location>
        <position position="201"/>
    </location>
</feature>
<feature type="active site" description="Proton acceptor" evidence="1">
    <location>
        <position position="201"/>
    </location>
</feature>
<dbReference type="eggNOG" id="COG0399">
    <property type="taxonomic scope" value="Bacteria"/>
</dbReference>
<sequence length="409" mass="45064">MKKWNIPFSPPDLGQAEIDEVVDTLKSGWITTGPKTKKLEVELSSYTQTPRTVCLNSATAALELILRVLGIGPGDEVIVPALTYTASCAVIEHVGATPVLVDLQSTGFEMDYDLLAASLTAKTKAVIPVEIAGIPCDYDKLMSVLEAKKDLYQANPEHAIQALFDRVIVISDSAHALGATYKGQPAGTWADFTSFSFHAVKNFTTAEGGSVTWKARPGLDDDELYRLFQVFSLHGQTKDALAKTQLGAWEYDIVIPGFKCNMTDIMASIGLVQLQRYPGLLARRKELVAQYDQGFAGTPIKPLPHQGADYESSRHLYITHIEGASLENRNRIITLMAERGIATNVHYKPLPLLTAYANMGFKMADYPNAYAYYENEITLPLHTRLTDEEVAYIIESFREVVAQVLEEGV</sequence>
<dbReference type="EMBL" id="ACIN03000003">
    <property type="protein sequence ID" value="ESK66235.1"/>
    <property type="molecule type" value="Genomic_DNA"/>
</dbReference>
<evidence type="ECO:0000256" key="3">
    <source>
        <dbReference type="RuleBase" id="RU004508"/>
    </source>
</evidence>
<dbReference type="InterPro" id="IPR015421">
    <property type="entry name" value="PyrdxlP-dep_Trfase_major"/>
</dbReference>
<dbReference type="GO" id="GO:0000271">
    <property type="term" value="P:polysaccharide biosynthetic process"/>
    <property type="evidence" value="ECO:0007669"/>
    <property type="project" value="TreeGrafter"/>
</dbReference>
<dbReference type="Pfam" id="PF01041">
    <property type="entry name" value="DegT_DnrJ_EryC1"/>
    <property type="match status" value="1"/>
</dbReference>
<dbReference type="HOGENOM" id="CLU_033332_0_3_9"/>
<comment type="caution">
    <text evidence="4">The sequence shown here is derived from an EMBL/GenBank/DDBJ whole genome shotgun (WGS) entry which is preliminary data.</text>
</comment>
<dbReference type="Gene3D" id="3.90.1150.10">
    <property type="entry name" value="Aspartate Aminotransferase, domain 1"/>
    <property type="match status" value="1"/>
</dbReference>
<dbReference type="AlphaFoldDB" id="W1Q4Q2"/>
<dbReference type="PIRSF" id="PIRSF000390">
    <property type="entry name" value="PLP_StrS"/>
    <property type="match status" value="1"/>
</dbReference>
<dbReference type="GeneID" id="84816673"/>
<dbReference type="Gene3D" id="3.40.640.10">
    <property type="entry name" value="Type I PLP-dependent aspartate aminotransferase-like (Major domain)"/>
    <property type="match status" value="1"/>
</dbReference>
<evidence type="ECO:0000313" key="4">
    <source>
        <dbReference type="EMBL" id="ESK66235.1"/>
    </source>
</evidence>
<dbReference type="CDD" id="cd00616">
    <property type="entry name" value="AHBA_syn"/>
    <property type="match status" value="1"/>
</dbReference>
<dbReference type="InterPro" id="IPR000653">
    <property type="entry name" value="DegT/StrS_aminotransferase"/>
</dbReference>
<dbReference type="SUPFAM" id="SSF53383">
    <property type="entry name" value="PLP-dependent transferases"/>
    <property type="match status" value="1"/>
</dbReference>
<dbReference type="OrthoDB" id="9810913at2"/>
<dbReference type="Proteomes" id="UP000019050">
    <property type="component" value="Unassembled WGS sequence"/>
</dbReference>
<dbReference type="GO" id="GO:0008483">
    <property type="term" value="F:transaminase activity"/>
    <property type="evidence" value="ECO:0007669"/>
    <property type="project" value="TreeGrafter"/>
</dbReference>
<dbReference type="RefSeq" id="WP_023391229.1">
    <property type="nucleotide sequence ID" value="NZ_KI535340.1"/>
</dbReference>
<evidence type="ECO:0000256" key="2">
    <source>
        <dbReference type="PIRSR" id="PIRSR000390-2"/>
    </source>
</evidence>
<dbReference type="FunFam" id="3.90.1150.10:FF:000092">
    <property type="entry name" value="Capsular polysaccharide biosynthesis protein"/>
    <property type="match status" value="1"/>
</dbReference>
<evidence type="ECO:0000313" key="5">
    <source>
        <dbReference type="Proteomes" id="UP000019050"/>
    </source>
</evidence>
<dbReference type="GO" id="GO:0030170">
    <property type="term" value="F:pyridoxal phosphate binding"/>
    <property type="evidence" value="ECO:0007669"/>
    <property type="project" value="TreeGrafter"/>
</dbReference>
<dbReference type="FunFam" id="3.40.640.10:FF:000077">
    <property type="entry name" value="Spore coat polysaccharide biosynthesis protein spsC"/>
    <property type="match status" value="1"/>
</dbReference>
<dbReference type="InterPro" id="IPR015424">
    <property type="entry name" value="PyrdxlP-dep_Trfase"/>
</dbReference>
<keyword evidence="5" id="KW-1185">Reference proteome</keyword>
<accession>W1Q4Q2</accession>
<dbReference type="InterPro" id="IPR015422">
    <property type="entry name" value="PyrdxlP-dep_Trfase_small"/>
</dbReference>
<gene>
    <name evidence="4" type="ORF">GCWU000182_000578</name>
</gene>
<proteinExistence type="inferred from homology"/>
<dbReference type="STRING" id="592010.GCWU000182_000578"/>
<reference evidence="4" key="1">
    <citation type="submission" date="2013-06" db="EMBL/GenBank/DDBJ databases">
        <authorList>
            <person name="Weinstock G."/>
            <person name="Sodergren E."/>
            <person name="Clifton S."/>
            <person name="Fulton L."/>
            <person name="Fulton B."/>
            <person name="Courtney L."/>
            <person name="Fronick C."/>
            <person name="Harrison M."/>
            <person name="Strong C."/>
            <person name="Farmer C."/>
            <person name="Delahaunty K."/>
            <person name="Markovic C."/>
            <person name="Hall O."/>
            <person name="Minx P."/>
            <person name="Tomlinson C."/>
            <person name="Mitreva M."/>
            <person name="Nelson J."/>
            <person name="Hou S."/>
            <person name="Wollam A."/>
            <person name="Pepin K.H."/>
            <person name="Johnson M."/>
            <person name="Bhonagiri V."/>
            <person name="Nash W.E."/>
            <person name="Warren W."/>
            <person name="Chinwalla A."/>
            <person name="Mardis E.R."/>
            <person name="Wilson R.K."/>
        </authorList>
    </citation>
    <scope>NUCLEOTIDE SEQUENCE [LARGE SCALE GENOMIC DNA]</scope>
    <source>
        <strain evidence="4">ATCC 49176</strain>
    </source>
</reference>
<dbReference type="PANTHER" id="PTHR30244">
    <property type="entry name" value="TRANSAMINASE"/>
    <property type="match status" value="1"/>
</dbReference>
<keyword evidence="2 3" id="KW-0663">Pyridoxal phosphate</keyword>
<evidence type="ECO:0000256" key="1">
    <source>
        <dbReference type="PIRSR" id="PIRSR000390-1"/>
    </source>
</evidence>